<dbReference type="Proteomes" id="UP000215196">
    <property type="component" value="Chromosome 1"/>
</dbReference>
<evidence type="ECO:0008006" key="4">
    <source>
        <dbReference type="Google" id="ProtNLM"/>
    </source>
</evidence>
<accession>A0A239XE39</accession>
<keyword evidence="1" id="KW-0732">Signal</keyword>
<dbReference type="KEGG" id="ctak:4412677_01429"/>
<sequence length="206" mass="24002">MKKFLLFFSLFFSAVVFAQSPEQKQILKETQSFMTFLEQKNYDKILEMSHPALTEKFEKQMMIDGFKMIFEGNDQFSMKLNPIADSAYKVSDVYKDGTSQYAFVSFPMNMEMTFKNQKFDADTKKMMVNMMEVQGMKAKFVNDSTLNISKLALTVALKDQSTNNQWKYINHDENNPFYTTIVPVEIIKSAKSYYSDLLLKQKENAN</sequence>
<name>A0A239XE39_9FLAO</name>
<keyword evidence="3" id="KW-1185">Reference proteome</keyword>
<dbReference type="EMBL" id="LT906465">
    <property type="protein sequence ID" value="SNV44742.1"/>
    <property type="molecule type" value="Genomic_DNA"/>
</dbReference>
<evidence type="ECO:0000313" key="3">
    <source>
        <dbReference type="Proteomes" id="UP000215196"/>
    </source>
</evidence>
<feature type="chain" id="PRO_5013371765" description="DUF3887 domain-containing protein" evidence="1">
    <location>
        <begin position="19"/>
        <end position="206"/>
    </location>
</feature>
<gene>
    <name evidence="2" type="ORF">SAMEA4412677_01429</name>
</gene>
<protein>
    <recommendedName>
        <fullName evidence="4">DUF3887 domain-containing protein</fullName>
    </recommendedName>
</protein>
<dbReference type="AlphaFoldDB" id="A0A239XE39"/>
<feature type="signal peptide" evidence="1">
    <location>
        <begin position="1"/>
        <end position="18"/>
    </location>
</feature>
<reference evidence="2 3" key="1">
    <citation type="submission" date="2017-06" db="EMBL/GenBank/DDBJ databases">
        <authorList>
            <consortium name="Pathogen Informatics"/>
        </authorList>
    </citation>
    <scope>NUCLEOTIDE SEQUENCE [LARGE SCALE GENOMIC DNA]</scope>
    <source>
        <strain evidence="2 3">NCTC13490</strain>
    </source>
</reference>
<proteinExistence type="predicted"/>
<organism evidence="2 3">
    <name type="scientific">Chryseobacterium taklimakanense</name>
    <dbReference type="NCBI Taxonomy" id="536441"/>
    <lineage>
        <taxon>Bacteria</taxon>
        <taxon>Pseudomonadati</taxon>
        <taxon>Bacteroidota</taxon>
        <taxon>Flavobacteriia</taxon>
        <taxon>Flavobacteriales</taxon>
        <taxon>Weeksellaceae</taxon>
        <taxon>Chryseobacterium group</taxon>
        <taxon>Chryseobacterium</taxon>
    </lineage>
</organism>
<evidence type="ECO:0000313" key="2">
    <source>
        <dbReference type="EMBL" id="SNV44742.1"/>
    </source>
</evidence>
<dbReference type="RefSeq" id="WP_095071829.1">
    <property type="nucleotide sequence ID" value="NZ_LT906465.1"/>
</dbReference>
<evidence type="ECO:0000256" key="1">
    <source>
        <dbReference type="SAM" id="SignalP"/>
    </source>
</evidence>